<proteinExistence type="predicted"/>
<dbReference type="PROSITE" id="PS50209">
    <property type="entry name" value="CARD"/>
    <property type="match status" value="1"/>
</dbReference>
<dbReference type="InterPro" id="IPR011029">
    <property type="entry name" value="DEATH-like_dom_sf"/>
</dbReference>
<feature type="domain" description="CARD" evidence="1">
    <location>
        <begin position="2"/>
        <end position="93"/>
    </location>
</feature>
<dbReference type="SMART" id="SM00114">
    <property type="entry name" value="CARD"/>
    <property type="match status" value="1"/>
</dbReference>
<sequence>ITRVSADEQLREHRTKIIDGISEPVLKSLLDKLLEIEVLSDAEREEIEKEKTRGDKARVLVDMVRRKGNDASSDMIHLLTELDPFFSEHLGLM</sequence>
<reference evidence="2" key="2">
    <citation type="submission" date="2025-09" db="UniProtKB">
        <authorList>
            <consortium name="Ensembl"/>
        </authorList>
    </citation>
    <scope>IDENTIFICATION</scope>
</reference>
<dbReference type="Gene3D" id="1.10.533.10">
    <property type="entry name" value="Death Domain, Fas"/>
    <property type="match status" value="1"/>
</dbReference>
<dbReference type="GO" id="GO:0042981">
    <property type="term" value="P:regulation of apoptotic process"/>
    <property type="evidence" value="ECO:0007669"/>
    <property type="project" value="InterPro"/>
</dbReference>
<dbReference type="GeneTree" id="ENSGT00940000176854"/>
<evidence type="ECO:0000313" key="3">
    <source>
        <dbReference type="Proteomes" id="UP000265000"/>
    </source>
</evidence>
<accession>A0A3Q2QE10</accession>
<name>A0A3Q2QE10_FUNHE</name>
<organism evidence="2 3">
    <name type="scientific">Fundulus heteroclitus</name>
    <name type="common">Killifish</name>
    <name type="synonym">Mummichog</name>
    <dbReference type="NCBI Taxonomy" id="8078"/>
    <lineage>
        <taxon>Eukaryota</taxon>
        <taxon>Metazoa</taxon>
        <taxon>Chordata</taxon>
        <taxon>Craniata</taxon>
        <taxon>Vertebrata</taxon>
        <taxon>Euteleostomi</taxon>
        <taxon>Actinopterygii</taxon>
        <taxon>Neopterygii</taxon>
        <taxon>Teleostei</taxon>
        <taxon>Neoteleostei</taxon>
        <taxon>Acanthomorphata</taxon>
        <taxon>Ovalentaria</taxon>
        <taxon>Atherinomorphae</taxon>
        <taxon>Cyprinodontiformes</taxon>
        <taxon>Fundulidae</taxon>
        <taxon>Fundulus</taxon>
    </lineage>
</organism>
<dbReference type="InterPro" id="IPR001315">
    <property type="entry name" value="CARD"/>
</dbReference>
<dbReference type="AlphaFoldDB" id="A0A3Q2QE10"/>
<dbReference type="STRING" id="8078.ENSFHEP00000024909"/>
<dbReference type="Proteomes" id="UP000265000">
    <property type="component" value="Unplaced"/>
</dbReference>
<reference evidence="2" key="1">
    <citation type="submission" date="2025-08" db="UniProtKB">
        <authorList>
            <consortium name="Ensembl"/>
        </authorList>
    </citation>
    <scope>IDENTIFICATION</scope>
</reference>
<evidence type="ECO:0000259" key="1">
    <source>
        <dbReference type="PROSITE" id="PS50209"/>
    </source>
</evidence>
<keyword evidence="3" id="KW-1185">Reference proteome</keyword>
<evidence type="ECO:0000313" key="2">
    <source>
        <dbReference type="Ensembl" id="ENSFHEP00000024909.1"/>
    </source>
</evidence>
<dbReference type="Pfam" id="PF00619">
    <property type="entry name" value="CARD"/>
    <property type="match status" value="1"/>
</dbReference>
<protein>
    <recommendedName>
        <fullName evidence="1">CARD domain-containing protein</fullName>
    </recommendedName>
</protein>
<dbReference type="SUPFAM" id="SSF47986">
    <property type="entry name" value="DEATH domain"/>
    <property type="match status" value="1"/>
</dbReference>
<dbReference type="Ensembl" id="ENSFHET00000006576.1">
    <property type="protein sequence ID" value="ENSFHEP00000024909.1"/>
    <property type="gene ID" value="ENSFHEG00000006784.1"/>
</dbReference>